<reference evidence="2 3" key="1">
    <citation type="journal article" date="2011" name="J. Bacteriol.">
        <title>Complete genome sequence of a novel clinical isolate, the nontuberculous Mycobacterium strain JDM601.</title>
        <authorList>
            <person name="Zhang Z.Y."/>
            <person name="Sun Z.Q."/>
            <person name="Wang Z.L."/>
            <person name="Wen Z.L."/>
            <person name="Sun Q.W."/>
            <person name="Zhu Z.Q."/>
            <person name="Song Y.Z."/>
            <person name="Zhao J.W."/>
            <person name="Wang H.H."/>
            <person name="Zhang S.L."/>
            <person name="Guo X.K."/>
        </authorList>
    </citation>
    <scope>NUCLEOTIDE SEQUENCE [LARGE SCALE GENOMIC DNA]</scope>
    <source>
        <strain evidence="2 3">JDM601</strain>
    </source>
</reference>
<dbReference type="Proteomes" id="UP000009224">
    <property type="component" value="Chromosome"/>
</dbReference>
<dbReference type="AlphaFoldDB" id="F5YXW6"/>
<name>F5YXW6_MYCSD</name>
<dbReference type="EMBL" id="CP002329">
    <property type="protein sequence ID" value="AEF34166.1"/>
    <property type="molecule type" value="Genomic_DNA"/>
</dbReference>
<feature type="compositionally biased region" description="Low complexity" evidence="1">
    <location>
        <begin position="115"/>
        <end position="134"/>
    </location>
</feature>
<evidence type="ECO:0000313" key="3">
    <source>
        <dbReference type="Proteomes" id="UP000009224"/>
    </source>
</evidence>
<evidence type="ECO:0000256" key="1">
    <source>
        <dbReference type="SAM" id="MobiDB-lite"/>
    </source>
</evidence>
<dbReference type="HOGENOM" id="CLU_1720338_0_0_11"/>
<proteinExistence type="predicted"/>
<feature type="compositionally biased region" description="Basic and acidic residues" evidence="1">
    <location>
        <begin position="7"/>
        <end position="22"/>
    </location>
</feature>
<dbReference type="STRING" id="875328.JDM601_0166"/>
<sequence>MVGGQIERWEHSQKPTCEDHPAESAQVAAEAHHELLDFGSPRSRPHRCVACCEPTAASGGAGAFSSPLSWSDAVREPHCDQADVRSGGGVLPMLTGWRAVPPGSASGVVPRARDSATTAPSHRAAAAGRPPATSDQPNVSATWRNRRKSHQL</sequence>
<feature type="region of interest" description="Disordered" evidence="1">
    <location>
        <begin position="1"/>
        <end position="22"/>
    </location>
</feature>
<dbReference type="KEGG" id="mjd:JDM601_0166"/>
<gene>
    <name evidence="2" type="ordered locus">JDM601_0166</name>
</gene>
<protein>
    <submittedName>
        <fullName evidence="2">Uncharacterized protein</fullName>
    </submittedName>
</protein>
<keyword evidence="3" id="KW-1185">Reference proteome</keyword>
<accession>F5YXW6</accession>
<organism evidence="2 3">
    <name type="scientific">Mycolicibacter sinensis (strain JDM601)</name>
    <name type="common">Mycobacterium sinense</name>
    <dbReference type="NCBI Taxonomy" id="875328"/>
    <lineage>
        <taxon>Bacteria</taxon>
        <taxon>Bacillati</taxon>
        <taxon>Actinomycetota</taxon>
        <taxon>Actinomycetes</taxon>
        <taxon>Mycobacteriales</taxon>
        <taxon>Mycobacteriaceae</taxon>
        <taxon>Mycolicibacter</taxon>
    </lineage>
</organism>
<evidence type="ECO:0000313" key="2">
    <source>
        <dbReference type="EMBL" id="AEF34166.1"/>
    </source>
</evidence>
<feature type="region of interest" description="Disordered" evidence="1">
    <location>
        <begin position="101"/>
        <end position="152"/>
    </location>
</feature>